<proteinExistence type="predicted"/>
<keyword evidence="1" id="KW-0732">Signal</keyword>
<name>A0AA91BQ93_9RHOB</name>
<evidence type="ECO:0000256" key="1">
    <source>
        <dbReference type="SAM" id="SignalP"/>
    </source>
</evidence>
<sequence length="224" mass="24925">MKTVTAFVASLFILPVTLAAQVTKDYAPFMGEWRMVGKPIHMRVFVQDDAVVAEGCILKEGYEPTSTSGKAEIFLENGVKHLHAPGLGAAAVENENFLRVGKNTLLTRTSSKEWPCDNPYHDILGSYTAVGMYTQGKLSPFTAYDVQMIVFRVADTVFAKECMAGGNLKPREHIERLTYKDKTYFSADRGKPYEVTPLDEDKTLTKGAVVYRPDDDLIWACPET</sequence>
<reference evidence="2" key="1">
    <citation type="submission" date="2019-12" db="EMBL/GenBank/DDBJ databases">
        <title>Ruegeria JWLKs population differentiation of coral mucus and skeleton niches.</title>
        <authorList>
            <person name="Luo D."/>
        </authorList>
    </citation>
    <scope>NUCLEOTIDE SEQUENCE</scope>
    <source>
        <strain evidence="2">HKCCD6181</strain>
    </source>
</reference>
<dbReference type="AlphaFoldDB" id="A0AA91BQ93"/>
<feature type="signal peptide" evidence="1">
    <location>
        <begin position="1"/>
        <end position="19"/>
    </location>
</feature>
<evidence type="ECO:0000313" key="2">
    <source>
        <dbReference type="EMBL" id="NOE20815.1"/>
    </source>
</evidence>
<dbReference type="Proteomes" id="UP000597886">
    <property type="component" value="Unassembled WGS sequence"/>
</dbReference>
<dbReference type="EMBL" id="WVRA01000014">
    <property type="protein sequence ID" value="NOE20815.1"/>
    <property type="molecule type" value="Genomic_DNA"/>
</dbReference>
<organism evidence="2 3">
    <name type="scientific">Ruegeria atlantica</name>
    <dbReference type="NCBI Taxonomy" id="81569"/>
    <lineage>
        <taxon>Bacteria</taxon>
        <taxon>Pseudomonadati</taxon>
        <taxon>Pseudomonadota</taxon>
        <taxon>Alphaproteobacteria</taxon>
        <taxon>Rhodobacterales</taxon>
        <taxon>Roseobacteraceae</taxon>
        <taxon>Ruegeria</taxon>
    </lineage>
</organism>
<protein>
    <submittedName>
        <fullName evidence="2">Uncharacterized protein</fullName>
    </submittedName>
</protein>
<feature type="chain" id="PRO_5041692487" evidence="1">
    <location>
        <begin position="20"/>
        <end position="224"/>
    </location>
</feature>
<dbReference type="RefSeq" id="WP_171331899.1">
    <property type="nucleotide sequence ID" value="NZ_WVRA01000014.1"/>
</dbReference>
<gene>
    <name evidence="2" type="ORF">GS634_22010</name>
</gene>
<comment type="caution">
    <text evidence="2">The sequence shown here is derived from an EMBL/GenBank/DDBJ whole genome shotgun (WGS) entry which is preliminary data.</text>
</comment>
<evidence type="ECO:0000313" key="3">
    <source>
        <dbReference type="Proteomes" id="UP000597886"/>
    </source>
</evidence>
<accession>A0AA91BQ93</accession>